<proteinExistence type="predicted"/>
<feature type="region of interest" description="Disordered" evidence="1">
    <location>
        <begin position="132"/>
        <end position="161"/>
    </location>
</feature>
<dbReference type="PANTHER" id="PTHR40623:SF2">
    <property type="entry name" value="INTEGRAL MEMBRANE PROTEIN"/>
    <property type="match status" value="1"/>
</dbReference>
<keyword evidence="2" id="KW-1133">Transmembrane helix</keyword>
<keyword evidence="2" id="KW-0472">Membrane</keyword>
<reference evidence="3" key="1">
    <citation type="journal article" date="2021" name="Nat. Commun.">
        <title>Genetic determinants of endophytism in the Arabidopsis root mycobiome.</title>
        <authorList>
            <person name="Mesny F."/>
            <person name="Miyauchi S."/>
            <person name="Thiergart T."/>
            <person name="Pickel B."/>
            <person name="Atanasova L."/>
            <person name="Karlsson M."/>
            <person name="Huettel B."/>
            <person name="Barry K.W."/>
            <person name="Haridas S."/>
            <person name="Chen C."/>
            <person name="Bauer D."/>
            <person name="Andreopoulos W."/>
            <person name="Pangilinan J."/>
            <person name="LaButti K."/>
            <person name="Riley R."/>
            <person name="Lipzen A."/>
            <person name="Clum A."/>
            <person name="Drula E."/>
            <person name="Henrissat B."/>
            <person name="Kohler A."/>
            <person name="Grigoriev I.V."/>
            <person name="Martin F.M."/>
            <person name="Hacquard S."/>
        </authorList>
    </citation>
    <scope>NUCLEOTIDE SEQUENCE</scope>
    <source>
        <strain evidence="3">MPI-CAGE-AT-0021</strain>
    </source>
</reference>
<evidence type="ECO:0000256" key="1">
    <source>
        <dbReference type="SAM" id="MobiDB-lite"/>
    </source>
</evidence>
<evidence type="ECO:0000313" key="3">
    <source>
        <dbReference type="EMBL" id="KAH7162989.1"/>
    </source>
</evidence>
<comment type="caution">
    <text evidence="3">The sequence shown here is derived from an EMBL/GenBank/DDBJ whole genome shotgun (WGS) entry which is preliminary data.</text>
</comment>
<dbReference type="EMBL" id="JAGMUU010000001">
    <property type="protein sequence ID" value="KAH7162989.1"/>
    <property type="molecule type" value="Genomic_DNA"/>
</dbReference>
<protein>
    <submittedName>
        <fullName evidence="3">Uncharacterized protein</fullName>
    </submittedName>
</protein>
<dbReference type="Proteomes" id="UP000717696">
    <property type="component" value="Unassembled WGS sequence"/>
</dbReference>
<accession>A0A9P9FK78</accession>
<evidence type="ECO:0000313" key="4">
    <source>
        <dbReference type="Proteomes" id="UP000717696"/>
    </source>
</evidence>
<gene>
    <name evidence="3" type="ORF">B0J13DRAFT_537498</name>
</gene>
<feature type="transmembrane region" description="Helical" evidence="2">
    <location>
        <begin position="14"/>
        <end position="33"/>
    </location>
</feature>
<dbReference type="PANTHER" id="PTHR40623">
    <property type="entry name" value="INTEGRAL MEMBRANE PROTEIN"/>
    <property type="match status" value="1"/>
</dbReference>
<feature type="compositionally biased region" description="Low complexity" evidence="1">
    <location>
        <begin position="139"/>
        <end position="151"/>
    </location>
</feature>
<keyword evidence="2" id="KW-0812">Transmembrane</keyword>
<dbReference type="OrthoDB" id="5426165at2759"/>
<sequence>MAVFFLGWELWQEMTFVLTCCIALVFAIGFARLRWNNRTVRRLEIIDEEKRARRSVMSHCGIDVIRLPEVPFGVRAIQNGIDVEGIWVSRPFTLDLSPTATPTLVAYRIDTTKGEENMPDPGTTELSTMYLASESPQNSCSSRPSRADSSSKATTTWTLELPSSPGGYNPYALESRQTPPRLQARLHTPKGPRYDRHRSDGSAISSFRNPFITPAQTPTLCSLNRVSVVDSEFDRSVSELALHSPIEVPVGQLAARVSRGVVVPAGFERQPLAGTIWRTDSTGRMRQQQSIEAKTFSKPTQVYQKLGKGPATKSV</sequence>
<name>A0A9P9FK78_9HYPO</name>
<evidence type="ECO:0000256" key="2">
    <source>
        <dbReference type="SAM" id="Phobius"/>
    </source>
</evidence>
<organism evidence="3 4">
    <name type="scientific">Dactylonectria estremocensis</name>
    <dbReference type="NCBI Taxonomy" id="1079267"/>
    <lineage>
        <taxon>Eukaryota</taxon>
        <taxon>Fungi</taxon>
        <taxon>Dikarya</taxon>
        <taxon>Ascomycota</taxon>
        <taxon>Pezizomycotina</taxon>
        <taxon>Sordariomycetes</taxon>
        <taxon>Hypocreomycetidae</taxon>
        <taxon>Hypocreales</taxon>
        <taxon>Nectriaceae</taxon>
        <taxon>Dactylonectria</taxon>
    </lineage>
</organism>
<keyword evidence="4" id="KW-1185">Reference proteome</keyword>
<dbReference type="AlphaFoldDB" id="A0A9P9FK78"/>